<organism evidence="3 4">
    <name type="scientific">Jaapia argillacea MUCL 33604</name>
    <dbReference type="NCBI Taxonomy" id="933084"/>
    <lineage>
        <taxon>Eukaryota</taxon>
        <taxon>Fungi</taxon>
        <taxon>Dikarya</taxon>
        <taxon>Basidiomycota</taxon>
        <taxon>Agaricomycotina</taxon>
        <taxon>Agaricomycetes</taxon>
        <taxon>Agaricomycetidae</taxon>
        <taxon>Jaapiales</taxon>
        <taxon>Jaapiaceae</taxon>
        <taxon>Jaapia</taxon>
    </lineage>
</organism>
<accession>A0A067Q7B5</accession>
<dbReference type="InParanoid" id="A0A067Q7B5"/>
<dbReference type="PROSITE" id="PS50012">
    <property type="entry name" value="RCC1_3"/>
    <property type="match status" value="2"/>
</dbReference>
<evidence type="ECO:0000313" key="4">
    <source>
        <dbReference type="Proteomes" id="UP000027265"/>
    </source>
</evidence>
<feature type="repeat" description="RCC1" evidence="2">
    <location>
        <begin position="212"/>
        <end position="271"/>
    </location>
</feature>
<dbReference type="Pfam" id="PF13540">
    <property type="entry name" value="RCC1_2"/>
    <property type="match status" value="1"/>
</dbReference>
<dbReference type="OrthoDB" id="5370059at2759"/>
<dbReference type="HOGENOM" id="CLU_035268_0_0_1"/>
<dbReference type="FunCoup" id="A0A067Q7B5">
    <property type="interactions" value="35"/>
</dbReference>
<keyword evidence="4" id="KW-1185">Reference proteome</keyword>
<dbReference type="InterPro" id="IPR009091">
    <property type="entry name" value="RCC1/BLIP-II"/>
</dbReference>
<dbReference type="EMBL" id="KL197710">
    <property type="protein sequence ID" value="KDQ62874.1"/>
    <property type="molecule type" value="Genomic_DNA"/>
</dbReference>
<gene>
    <name evidence="3" type="ORF">JAAARDRAFT_119797</name>
</gene>
<evidence type="ECO:0000313" key="3">
    <source>
        <dbReference type="EMBL" id="KDQ62874.1"/>
    </source>
</evidence>
<dbReference type="InterPro" id="IPR051210">
    <property type="entry name" value="Ub_ligase/GEF_domain"/>
</dbReference>
<dbReference type="PROSITE" id="PS00626">
    <property type="entry name" value="RCC1_2"/>
    <property type="match status" value="1"/>
</dbReference>
<dbReference type="PANTHER" id="PTHR22870">
    <property type="entry name" value="REGULATOR OF CHROMOSOME CONDENSATION"/>
    <property type="match status" value="1"/>
</dbReference>
<dbReference type="Proteomes" id="UP000027265">
    <property type="component" value="Unassembled WGS sequence"/>
</dbReference>
<proteinExistence type="predicted"/>
<evidence type="ECO:0008006" key="5">
    <source>
        <dbReference type="Google" id="ProtNLM"/>
    </source>
</evidence>
<dbReference type="STRING" id="933084.A0A067Q7B5"/>
<dbReference type="SUPFAM" id="SSF50985">
    <property type="entry name" value="RCC1/BLIP-II"/>
    <property type="match status" value="2"/>
</dbReference>
<dbReference type="Gene3D" id="2.130.10.30">
    <property type="entry name" value="Regulator of chromosome condensation 1/beta-lactamase-inhibitor protein II"/>
    <property type="match status" value="2"/>
</dbReference>
<dbReference type="PANTHER" id="PTHR22870:SF466">
    <property type="entry name" value="ANKYRIN REPEAT-CONTAINING PROTEIN"/>
    <property type="match status" value="1"/>
</dbReference>
<evidence type="ECO:0000256" key="1">
    <source>
        <dbReference type="ARBA" id="ARBA00022737"/>
    </source>
</evidence>
<sequence>MVTSLHAAGSNSQGQLASGNLEDASLFRPCLFSGYDTGILPPDTTKIVNIASGANHTLLLLERSDKEKHTLDLWGCGDDRKGQLGSAVADTAESSSQARFRQIDLGLDRSSLEEYTPRLIAASWETTFVVLSYPDKDDVLISMGSNDYGDLGVGDVDQGSSLAQIHRIDLSQIVKTSSRHESTRLVVEDLTAGPHHIIAHLLIVPPNNPPKQVIIGWGASRHGQLGPPNLNSSGRALPIIPKPQIIPIDPTLGTVIKSACGNQHTVFLRDSGRVSAFGSNRKGQLNALGALRDVQSVGCTWNGTYAIVLGGEGERKVWCTGSHSRGQLGRTLAPSPKSQTDQGGFVHFPFGSTLPILRNLICGSEHVLCLVDKRVDTEIWGWGWNEHGNLGIGTTDDTPVPTKLWPKADDPNPSRCTNMWAGCATSWLVLNKSEL</sequence>
<evidence type="ECO:0000256" key="2">
    <source>
        <dbReference type="PROSITE-ProRule" id="PRU00235"/>
    </source>
</evidence>
<dbReference type="Pfam" id="PF00415">
    <property type="entry name" value="RCC1"/>
    <property type="match status" value="1"/>
</dbReference>
<feature type="repeat" description="RCC1" evidence="2">
    <location>
        <begin position="3"/>
        <end position="63"/>
    </location>
</feature>
<protein>
    <recommendedName>
        <fullName evidence="5">RCC1/BLIP-II protein</fullName>
    </recommendedName>
</protein>
<keyword evidence="1" id="KW-0677">Repeat</keyword>
<reference evidence="4" key="1">
    <citation type="journal article" date="2014" name="Proc. Natl. Acad. Sci. U.S.A.">
        <title>Extensive sampling of basidiomycete genomes demonstrates inadequacy of the white-rot/brown-rot paradigm for wood decay fungi.</title>
        <authorList>
            <person name="Riley R."/>
            <person name="Salamov A.A."/>
            <person name="Brown D.W."/>
            <person name="Nagy L.G."/>
            <person name="Floudas D."/>
            <person name="Held B.W."/>
            <person name="Levasseur A."/>
            <person name="Lombard V."/>
            <person name="Morin E."/>
            <person name="Otillar R."/>
            <person name="Lindquist E.A."/>
            <person name="Sun H."/>
            <person name="LaButti K.M."/>
            <person name="Schmutz J."/>
            <person name="Jabbour D."/>
            <person name="Luo H."/>
            <person name="Baker S.E."/>
            <person name="Pisabarro A.G."/>
            <person name="Walton J.D."/>
            <person name="Blanchette R.A."/>
            <person name="Henrissat B."/>
            <person name="Martin F."/>
            <person name="Cullen D."/>
            <person name="Hibbett D.S."/>
            <person name="Grigoriev I.V."/>
        </authorList>
    </citation>
    <scope>NUCLEOTIDE SEQUENCE [LARGE SCALE GENOMIC DNA]</scope>
    <source>
        <strain evidence="4">MUCL 33604</strain>
    </source>
</reference>
<dbReference type="AlphaFoldDB" id="A0A067Q7B5"/>
<dbReference type="InterPro" id="IPR000408">
    <property type="entry name" value="Reg_chr_condens"/>
</dbReference>
<name>A0A067Q7B5_9AGAM</name>